<dbReference type="GeneID" id="98140792"/>
<evidence type="ECO:0000313" key="1">
    <source>
        <dbReference type="EMBL" id="KAL2864444.1"/>
    </source>
</evidence>
<proteinExistence type="predicted"/>
<sequence length="119" mass="13987">MTAKRSSSTHRFDQMMLPWTVRPYLKYPPFSSPYSCTQSPLPGKSRRHTLRDLSSPASRLRYVFISYDEWLFLCLAPAIYIHTFEFIMPHRAFSVLQSQKPLCIHFQALQQVLLCKSMQ</sequence>
<name>A0ABR4LIS4_9EURO</name>
<organism evidence="1 2">
    <name type="scientific">Aspergillus lucknowensis</name>
    <dbReference type="NCBI Taxonomy" id="176173"/>
    <lineage>
        <taxon>Eukaryota</taxon>
        <taxon>Fungi</taxon>
        <taxon>Dikarya</taxon>
        <taxon>Ascomycota</taxon>
        <taxon>Pezizomycotina</taxon>
        <taxon>Eurotiomycetes</taxon>
        <taxon>Eurotiomycetidae</taxon>
        <taxon>Eurotiales</taxon>
        <taxon>Aspergillaceae</taxon>
        <taxon>Aspergillus</taxon>
        <taxon>Aspergillus subgen. Nidulantes</taxon>
    </lineage>
</organism>
<dbReference type="EMBL" id="JBFXLQ010000040">
    <property type="protein sequence ID" value="KAL2864444.1"/>
    <property type="molecule type" value="Genomic_DNA"/>
</dbReference>
<dbReference type="Proteomes" id="UP001610432">
    <property type="component" value="Unassembled WGS sequence"/>
</dbReference>
<protein>
    <submittedName>
        <fullName evidence="1">Uncharacterized protein</fullName>
    </submittedName>
</protein>
<evidence type="ECO:0000313" key="2">
    <source>
        <dbReference type="Proteomes" id="UP001610432"/>
    </source>
</evidence>
<dbReference type="RefSeq" id="XP_070883423.1">
    <property type="nucleotide sequence ID" value="XM_071025720.1"/>
</dbReference>
<gene>
    <name evidence="1" type="ORF">BJX67DRAFT_219814</name>
</gene>
<accession>A0ABR4LIS4</accession>
<reference evidence="1 2" key="1">
    <citation type="submission" date="2024-07" db="EMBL/GenBank/DDBJ databases">
        <title>Section-level genome sequencing and comparative genomics of Aspergillus sections Usti and Cavernicolus.</title>
        <authorList>
            <consortium name="Lawrence Berkeley National Laboratory"/>
            <person name="Nybo J.L."/>
            <person name="Vesth T.C."/>
            <person name="Theobald S."/>
            <person name="Frisvad J.C."/>
            <person name="Larsen T.O."/>
            <person name="Kjaerboelling I."/>
            <person name="Rothschild-Mancinelli K."/>
            <person name="Lyhne E.K."/>
            <person name="Kogle M.E."/>
            <person name="Barry K."/>
            <person name="Clum A."/>
            <person name="Na H."/>
            <person name="Ledsgaard L."/>
            <person name="Lin J."/>
            <person name="Lipzen A."/>
            <person name="Kuo A."/>
            <person name="Riley R."/>
            <person name="Mondo S."/>
            <person name="Labutti K."/>
            <person name="Haridas S."/>
            <person name="Pangalinan J."/>
            <person name="Salamov A.A."/>
            <person name="Simmons B.A."/>
            <person name="Magnuson J.K."/>
            <person name="Chen J."/>
            <person name="Drula E."/>
            <person name="Henrissat B."/>
            <person name="Wiebenga A."/>
            <person name="Lubbers R.J."/>
            <person name="Gomes A.C."/>
            <person name="Macurrencykelacurrency M.R."/>
            <person name="Stajich J."/>
            <person name="Grigoriev I.V."/>
            <person name="Mortensen U.H."/>
            <person name="De Vries R.P."/>
            <person name="Baker S.E."/>
            <person name="Andersen M.R."/>
        </authorList>
    </citation>
    <scope>NUCLEOTIDE SEQUENCE [LARGE SCALE GENOMIC DNA]</scope>
    <source>
        <strain evidence="1 2">CBS 449.75</strain>
    </source>
</reference>
<keyword evidence="2" id="KW-1185">Reference proteome</keyword>
<comment type="caution">
    <text evidence="1">The sequence shown here is derived from an EMBL/GenBank/DDBJ whole genome shotgun (WGS) entry which is preliminary data.</text>
</comment>